<sequence>MNHPPWYEASTILCIKVKYTMKERILPKKKSKVIQVFVFVLDLLKETGEELNIWSKAQIKKYQLKVIQWQKIKHTTVNQELNQGEQQNGATLDNSLCRIQSNYRIQLQYDSIQYY</sequence>
<evidence type="ECO:0000313" key="2">
    <source>
        <dbReference type="EMBL" id="CAL6067492.1"/>
    </source>
</evidence>
<protein>
    <submittedName>
        <fullName evidence="2">Hypothetical_protein</fullName>
    </submittedName>
</protein>
<gene>
    <name evidence="2" type="ORF">HINF_LOCUS53048</name>
    <name evidence="1" type="ORF">HINF_LOCUS61946</name>
</gene>
<reference evidence="1" key="1">
    <citation type="submission" date="2023-06" db="EMBL/GenBank/DDBJ databases">
        <authorList>
            <person name="Kurt Z."/>
        </authorList>
    </citation>
    <scope>NUCLEOTIDE SEQUENCE</scope>
</reference>
<comment type="caution">
    <text evidence="1">The sequence shown here is derived from an EMBL/GenBank/DDBJ whole genome shotgun (WGS) entry which is preliminary data.</text>
</comment>
<dbReference type="EMBL" id="CATOUU010001142">
    <property type="protein sequence ID" value="CAI9974301.1"/>
    <property type="molecule type" value="Genomic_DNA"/>
</dbReference>
<reference evidence="2 3" key="2">
    <citation type="submission" date="2024-07" db="EMBL/GenBank/DDBJ databases">
        <authorList>
            <person name="Akdeniz Z."/>
        </authorList>
    </citation>
    <scope>NUCLEOTIDE SEQUENCE [LARGE SCALE GENOMIC DNA]</scope>
</reference>
<keyword evidence="3" id="KW-1185">Reference proteome</keyword>
<accession>A0AA86RHA9</accession>
<proteinExistence type="predicted"/>
<name>A0AA86RHA9_9EUKA</name>
<dbReference type="AlphaFoldDB" id="A0AA86RHA9"/>
<dbReference type="Proteomes" id="UP001642409">
    <property type="component" value="Unassembled WGS sequence"/>
</dbReference>
<dbReference type="EMBL" id="CAXDID020000268">
    <property type="protein sequence ID" value="CAL6067492.1"/>
    <property type="molecule type" value="Genomic_DNA"/>
</dbReference>
<evidence type="ECO:0000313" key="1">
    <source>
        <dbReference type="EMBL" id="CAI9974301.1"/>
    </source>
</evidence>
<evidence type="ECO:0000313" key="3">
    <source>
        <dbReference type="Proteomes" id="UP001642409"/>
    </source>
</evidence>
<organism evidence="1">
    <name type="scientific">Hexamita inflata</name>
    <dbReference type="NCBI Taxonomy" id="28002"/>
    <lineage>
        <taxon>Eukaryota</taxon>
        <taxon>Metamonada</taxon>
        <taxon>Diplomonadida</taxon>
        <taxon>Hexamitidae</taxon>
        <taxon>Hexamitinae</taxon>
        <taxon>Hexamita</taxon>
    </lineage>
</organism>